<dbReference type="AlphaFoldDB" id="A0AAV6UKN9"/>
<reference evidence="1 2" key="1">
    <citation type="journal article" date="2022" name="Nat. Ecol. Evol.">
        <title>A masculinizing supergene underlies an exaggerated male reproductive morph in a spider.</title>
        <authorList>
            <person name="Hendrickx F."/>
            <person name="De Corte Z."/>
            <person name="Sonet G."/>
            <person name="Van Belleghem S.M."/>
            <person name="Kostlbacher S."/>
            <person name="Vangestel C."/>
        </authorList>
    </citation>
    <scope>NUCLEOTIDE SEQUENCE [LARGE SCALE GENOMIC DNA]</scope>
    <source>
        <strain evidence="1">W744_W776</strain>
    </source>
</reference>
<name>A0AAV6UKN9_9ARAC</name>
<organism evidence="1 2">
    <name type="scientific">Oedothorax gibbosus</name>
    <dbReference type="NCBI Taxonomy" id="931172"/>
    <lineage>
        <taxon>Eukaryota</taxon>
        <taxon>Metazoa</taxon>
        <taxon>Ecdysozoa</taxon>
        <taxon>Arthropoda</taxon>
        <taxon>Chelicerata</taxon>
        <taxon>Arachnida</taxon>
        <taxon>Araneae</taxon>
        <taxon>Araneomorphae</taxon>
        <taxon>Entelegynae</taxon>
        <taxon>Araneoidea</taxon>
        <taxon>Linyphiidae</taxon>
        <taxon>Erigoninae</taxon>
        <taxon>Oedothorax</taxon>
    </lineage>
</organism>
<dbReference type="EMBL" id="JAFNEN010000362">
    <property type="protein sequence ID" value="KAG8184782.1"/>
    <property type="molecule type" value="Genomic_DNA"/>
</dbReference>
<accession>A0AAV6UKN9</accession>
<proteinExistence type="predicted"/>
<sequence>MLFSTFVSPTKSYLQLFHSNTAQIVYESIRDNLESPVPLGRERLQLLVTILSDHQELQTSTKGEKGMA</sequence>
<evidence type="ECO:0000313" key="2">
    <source>
        <dbReference type="Proteomes" id="UP000827092"/>
    </source>
</evidence>
<protein>
    <submittedName>
        <fullName evidence="1">Uncharacterized protein</fullName>
    </submittedName>
</protein>
<keyword evidence="2" id="KW-1185">Reference proteome</keyword>
<dbReference type="Proteomes" id="UP000827092">
    <property type="component" value="Unassembled WGS sequence"/>
</dbReference>
<evidence type="ECO:0000313" key="1">
    <source>
        <dbReference type="EMBL" id="KAG8184782.1"/>
    </source>
</evidence>
<gene>
    <name evidence="1" type="ORF">JTE90_011568</name>
</gene>
<comment type="caution">
    <text evidence="1">The sequence shown here is derived from an EMBL/GenBank/DDBJ whole genome shotgun (WGS) entry which is preliminary data.</text>
</comment>